<keyword evidence="1" id="KW-0808">Transferase</keyword>
<comment type="caution">
    <text evidence="3">The sequence shown here is derived from an EMBL/GenBank/DDBJ whole genome shotgun (WGS) entry which is preliminary data.</text>
</comment>
<dbReference type="GO" id="GO:0016757">
    <property type="term" value="F:glycosyltransferase activity"/>
    <property type="evidence" value="ECO:0007669"/>
    <property type="project" value="InterPro"/>
</dbReference>
<evidence type="ECO:0000256" key="1">
    <source>
        <dbReference type="ARBA" id="ARBA00022679"/>
    </source>
</evidence>
<dbReference type="GO" id="GO:0009103">
    <property type="term" value="P:lipopolysaccharide biosynthetic process"/>
    <property type="evidence" value="ECO:0007669"/>
    <property type="project" value="TreeGrafter"/>
</dbReference>
<gene>
    <name evidence="3" type="ORF">GCM10025874_13170</name>
</gene>
<dbReference type="Pfam" id="PF00534">
    <property type="entry name" value="Glycos_transf_1"/>
    <property type="match status" value="1"/>
</dbReference>
<dbReference type="AlphaFoldDB" id="A0AA37X918"/>
<protein>
    <recommendedName>
        <fullName evidence="2">Glycosyl transferase family 1 domain-containing protein</fullName>
    </recommendedName>
</protein>
<evidence type="ECO:0000313" key="4">
    <source>
        <dbReference type="Proteomes" id="UP001157160"/>
    </source>
</evidence>
<dbReference type="PANTHER" id="PTHR46401">
    <property type="entry name" value="GLYCOSYLTRANSFERASE WBBK-RELATED"/>
    <property type="match status" value="1"/>
</dbReference>
<dbReference type="SUPFAM" id="SSF53756">
    <property type="entry name" value="UDP-Glycosyltransferase/glycogen phosphorylase"/>
    <property type="match status" value="1"/>
</dbReference>
<dbReference type="InterPro" id="IPR001296">
    <property type="entry name" value="Glyco_trans_1"/>
</dbReference>
<sequence length="221" mass="24387">MASAAGRYYYRPLANMWAHRATRLVTVSEAMAIEMRDYFNREVDVVSNVVAPVPFRSAAKRKVKPYFLAVGSVEPRKNLSGLWRAFQRSSLQRDFDLVLVGRQAWGTVPDGIRFTGPVSDEVLTALYQGAQAFFAASFYEGFGLPVGEATALGTPVYCSDIPAFREATSGLAQQYFDPTSIEAMSHAFTTAASASDRPLPHNPFTVERMRSQLAVVLKNAF</sequence>
<proteinExistence type="predicted"/>
<dbReference type="Proteomes" id="UP001157160">
    <property type="component" value="Unassembled WGS sequence"/>
</dbReference>
<evidence type="ECO:0000313" key="3">
    <source>
        <dbReference type="EMBL" id="GMA28064.1"/>
    </source>
</evidence>
<accession>A0AA37X918</accession>
<organism evidence="3 4">
    <name type="scientific">Arenivirga flava</name>
    <dbReference type="NCBI Taxonomy" id="1930060"/>
    <lineage>
        <taxon>Bacteria</taxon>
        <taxon>Bacillati</taxon>
        <taxon>Actinomycetota</taxon>
        <taxon>Actinomycetes</taxon>
        <taxon>Micrococcales</taxon>
        <taxon>Microbacteriaceae</taxon>
        <taxon>Arenivirga</taxon>
    </lineage>
</organism>
<dbReference type="PANTHER" id="PTHR46401:SF2">
    <property type="entry name" value="GLYCOSYLTRANSFERASE WBBK-RELATED"/>
    <property type="match status" value="1"/>
</dbReference>
<evidence type="ECO:0000259" key="2">
    <source>
        <dbReference type="Pfam" id="PF00534"/>
    </source>
</evidence>
<feature type="domain" description="Glycosyl transferase family 1" evidence="2">
    <location>
        <begin position="57"/>
        <end position="191"/>
    </location>
</feature>
<reference evidence="3 4" key="1">
    <citation type="journal article" date="2014" name="Int. J. Syst. Evol. Microbiol.">
        <title>Complete genome sequence of Corynebacterium casei LMG S-19264T (=DSM 44701T), isolated from a smear-ripened cheese.</title>
        <authorList>
            <consortium name="US DOE Joint Genome Institute (JGI-PGF)"/>
            <person name="Walter F."/>
            <person name="Albersmeier A."/>
            <person name="Kalinowski J."/>
            <person name="Ruckert C."/>
        </authorList>
    </citation>
    <scope>NUCLEOTIDE SEQUENCE [LARGE SCALE GENOMIC DNA]</scope>
    <source>
        <strain evidence="3 4">NBRC 112289</strain>
    </source>
</reference>
<keyword evidence="4" id="KW-1185">Reference proteome</keyword>
<name>A0AA37X918_9MICO</name>
<dbReference type="Gene3D" id="3.40.50.2000">
    <property type="entry name" value="Glycogen Phosphorylase B"/>
    <property type="match status" value="1"/>
</dbReference>
<dbReference type="EMBL" id="BSUL01000001">
    <property type="protein sequence ID" value="GMA28064.1"/>
    <property type="molecule type" value="Genomic_DNA"/>
</dbReference>
<dbReference type="CDD" id="cd03809">
    <property type="entry name" value="GT4_MtfB-like"/>
    <property type="match status" value="1"/>
</dbReference>